<dbReference type="PANTHER" id="PTHR23501">
    <property type="entry name" value="MAJOR FACILITATOR SUPERFAMILY"/>
    <property type="match status" value="1"/>
</dbReference>
<dbReference type="PROSITE" id="PS50850">
    <property type="entry name" value="MFS"/>
    <property type="match status" value="1"/>
</dbReference>
<dbReference type="SUPFAM" id="SSF103473">
    <property type="entry name" value="MFS general substrate transporter"/>
    <property type="match status" value="1"/>
</dbReference>
<dbReference type="InterPro" id="IPR020846">
    <property type="entry name" value="MFS_dom"/>
</dbReference>
<sequence length="578" mass="63666">MDNRASKEEEAIGIEIKGDPLVDTAPQAEEEEYSNILERKNMTKREFNWLWAGVLIQALCSSFEACLNQGIISVVANYFGVTSLTAVLPTILAVLATALVPFYTKVADVFGRAGSLTYAFTSYLVGLTIEASAQSFLHLAIGQIFYGMGVTGIQALSQVVIADTTSLLHRGIMFAMYDMGNVANIWVAQALIDPVTLGGAEDKWRIGYIAMVCIAAAGALALLIPLWYVQLSLERRKVGQVPRRSLRWLANEFDFPGAILILLALSLTLLPLVLARRVANNWQSPSIIAMFCSGLVFFVVLFVWESKFAKRPIMSIKIWTNRTAFGCLMIMFLLKVFGNVVWQYLTQYFVVSRDLTFGQSYLLVRGFQMAWLVFQLIAALIMRRYKKARLMVWIGLIVYIIGVGLMIPARNQDASVFLVVISQTIAGAGGGMAHLASSVLVTGVVHKKDLATVVGASQIMVSLGSAVGNALAGGIWTQYLPSRLRIHVTGPYDMDRAMNDQLKYVKFLDPVTKQQVINAYSDSQWFMSVMGLAVAALTIVCAAMLTHVDLEQDQDAQDRIALGEKVPEVEDEKVDPKN</sequence>
<feature type="transmembrane region" description="Helical" evidence="5">
    <location>
        <begin position="253"/>
        <end position="274"/>
    </location>
</feature>
<accession>A0AAD4H384</accession>
<name>A0AAD4H384_9FUNG</name>
<dbReference type="InterPro" id="IPR011701">
    <property type="entry name" value="MFS"/>
</dbReference>
<dbReference type="GO" id="GO:0022857">
    <property type="term" value="F:transmembrane transporter activity"/>
    <property type="evidence" value="ECO:0007669"/>
    <property type="project" value="InterPro"/>
</dbReference>
<evidence type="ECO:0000256" key="1">
    <source>
        <dbReference type="ARBA" id="ARBA00004141"/>
    </source>
</evidence>
<evidence type="ECO:0000313" key="8">
    <source>
        <dbReference type="Proteomes" id="UP001194580"/>
    </source>
</evidence>
<keyword evidence="4 5" id="KW-0472">Membrane</keyword>
<gene>
    <name evidence="7" type="ORF">BGZ95_002178</name>
</gene>
<dbReference type="EMBL" id="JAAAIL010001450">
    <property type="protein sequence ID" value="KAG0269155.1"/>
    <property type="molecule type" value="Genomic_DNA"/>
</dbReference>
<feature type="transmembrane region" description="Helical" evidence="5">
    <location>
        <begin position="286"/>
        <end position="304"/>
    </location>
</feature>
<evidence type="ECO:0000256" key="5">
    <source>
        <dbReference type="SAM" id="Phobius"/>
    </source>
</evidence>
<feature type="transmembrane region" description="Helical" evidence="5">
    <location>
        <begin position="49"/>
        <end position="72"/>
    </location>
</feature>
<feature type="transmembrane region" description="Helical" evidence="5">
    <location>
        <begin position="116"/>
        <end position="137"/>
    </location>
</feature>
<dbReference type="Gene3D" id="1.20.1250.20">
    <property type="entry name" value="MFS general substrate transporter like domains"/>
    <property type="match status" value="2"/>
</dbReference>
<feature type="transmembrane region" description="Helical" evidence="5">
    <location>
        <begin position="78"/>
        <end position="104"/>
    </location>
</feature>
<feature type="transmembrane region" description="Helical" evidence="5">
    <location>
        <begin position="204"/>
        <end position="229"/>
    </location>
</feature>
<dbReference type="AlphaFoldDB" id="A0AAD4H384"/>
<evidence type="ECO:0000256" key="2">
    <source>
        <dbReference type="ARBA" id="ARBA00022692"/>
    </source>
</evidence>
<feature type="transmembrane region" description="Helical" evidence="5">
    <location>
        <begin position="453"/>
        <end position="476"/>
    </location>
</feature>
<dbReference type="InterPro" id="IPR036259">
    <property type="entry name" value="MFS_trans_sf"/>
</dbReference>
<comment type="caution">
    <text evidence="7">The sequence shown here is derived from an EMBL/GenBank/DDBJ whole genome shotgun (WGS) entry which is preliminary data.</text>
</comment>
<protein>
    <recommendedName>
        <fullName evidence="6">Major facilitator superfamily (MFS) profile domain-containing protein</fullName>
    </recommendedName>
</protein>
<organism evidence="7 8">
    <name type="scientific">Linnemannia exigua</name>
    <dbReference type="NCBI Taxonomy" id="604196"/>
    <lineage>
        <taxon>Eukaryota</taxon>
        <taxon>Fungi</taxon>
        <taxon>Fungi incertae sedis</taxon>
        <taxon>Mucoromycota</taxon>
        <taxon>Mortierellomycotina</taxon>
        <taxon>Mortierellomycetes</taxon>
        <taxon>Mortierellales</taxon>
        <taxon>Mortierellaceae</taxon>
        <taxon>Linnemannia</taxon>
    </lineage>
</organism>
<evidence type="ECO:0000256" key="3">
    <source>
        <dbReference type="ARBA" id="ARBA00022989"/>
    </source>
</evidence>
<keyword evidence="3 5" id="KW-1133">Transmembrane helix</keyword>
<comment type="subcellular location">
    <subcellularLocation>
        <location evidence="1">Membrane</location>
        <topology evidence="1">Multi-pass membrane protein</topology>
    </subcellularLocation>
</comment>
<keyword evidence="2 5" id="KW-0812">Transmembrane</keyword>
<evidence type="ECO:0000259" key="6">
    <source>
        <dbReference type="PROSITE" id="PS50850"/>
    </source>
</evidence>
<dbReference type="Pfam" id="PF07690">
    <property type="entry name" value="MFS_1"/>
    <property type="match status" value="1"/>
</dbReference>
<feature type="transmembrane region" description="Helical" evidence="5">
    <location>
        <begin position="415"/>
        <end position="441"/>
    </location>
</feature>
<feature type="transmembrane region" description="Helical" evidence="5">
    <location>
        <begin position="525"/>
        <end position="545"/>
    </location>
</feature>
<feature type="transmembrane region" description="Helical" evidence="5">
    <location>
        <begin position="390"/>
        <end position="409"/>
    </location>
</feature>
<feature type="transmembrane region" description="Helical" evidence="5">
    <location>
        <begin position="174"/>
        <end position="192"/>
    </location>
</feature>
<dbReference type="Proteomes" id="UP001194580">
    <property type="component" value="Unassembled WGS sequence"/>
</dbReference>
<keyword evidence="8" id="KW-1185">Reference proteome</keyword>
<feature type="transmembrane region" description="Helical" evidence="5">
    <location>
        <begin position="324"/>
        <end position="342"/>
    </location>
</feature>
<feature type="transmembrane region" description="Helical" evidence="5">
    <location>
        <begin position="143"/>
        <end position="162"/>
    </location>
</feature>
<evidence type="ECO:0000313" key="7">
    <source>
        <dbReference type="EMBL" id="KAG0269155.1"/>
    </source>
</evidence>
<evidence type="ECO:0000256" key="4">
    <source>
        <dbReference type="ARBA" id="ARBA00023136"/>
    </source>
</evidence>
<dbReference type="PANTHER" id="PTHR23501:SF87">
    <property type="entry name" value="SIDEROPHORE IRON TRANSPORTER 2"/>
    <property type="match status" value="1"/>
</dbReference>
<feature type="transmembrane region" description="Helical" evidence="5">
    <location>
        <begin position="362"/>
        <end position="381"/>
    </location>
</feature>
<feature type="domain" description="Major facilitator superfamily (MFS) profile" evidence="6">
    <location>
        <begin position="50"/>
        <end position="553"/>
    </location>
</feature>
<dbReference type="GO" id="GO:0005886">
    <property type="term" value="C:plasma membrane"/>
    <property type="evidence" value="ECO:0007669"/>
    <property type="project" value="TreeGrafter"/>
</dbReference>
<proteinExistence type="predicted"/>
<reference evidence="7" key="1">
    <citation type="journal article" date="2020" name="Fungal Divers.">
        <title>Resolving the Mortierellaceae phylogeny through synthesis of multi-gene phylogenetics and phylogenomics.</title>
        <authorList>
            <person name="Vandepol N."/>
            <person name="Liber J."/>
            <person name="Desiro A."/>
            <person name="Na H."/>
            <person name="Kennedy M."/>
            <person name="Barry K."/>
            <person name="Grigoriev I.V."/>
            <person name="Miller A.N."/>
            <person name="O'Donnell K."/>
            <person name="Stajich J.E."/>
            <person name="Bonito G."/>
        </authorList>
    </citation>
    <scope>NUCLEOTIDE SEQUENCE</scope>
    <source>
        <strain evidence="7">NRRL 28262</strain>
    </source>
</reference>